<gene>
    <name evidence="2" type="primary">GIN1</name>
</gene>
<evidence type="ECO:0000256" key="1">
    <source>
        <dbReference type="SAM" id="MobiDB-lite"/>
    </source>
</evidence>
<reference evidence="2" key="1">
    <citation type="submission" date="2016-05" db="EMBL/GenBank/DDBJ databases">
        <authorList>
            <person name="Lavstsen T."/>
            <person name="Jespersen J.S."/>
        </authorList>
    </citation>
    <scope>NUCLEOTIDE SEQUENCE</scope>
    <source>
        <tissue evidence="2">Brain</tissue>
    </source>
</reference>
<dbReference type="EMBL" id="HADW01010150">
    <property type="protein sequence ID" value="SBP11550.1"/>
    <property type="molecule type" value="Transcribed_RNA"/>
</dbReference>
<feature type="compositionally biased region" description="Basic and acidic residues" evidence="1">
    <location>
        <begin position="26"/>
        <end position="37"/>
    </location>
</feature>
<feature type="non-terminal residue" evidence="2">
    <location>
        <position position="54"/>
    </location>
</feature>
<accession>A0A1A7X0T4</accession>
<sequence length="54" mass="6307">IPTWRCGSRNERQSLQNKPQVWLRYSDQRGRVPEKPPLDVTTFQQQEVVEPGNG</sequence>
<feature type="non-terminal residue" evidence="2">
    <location>
        <position position="1"/>
    </location>
</feature>
<evidence type="ECO:0000313" key="2">
    <source>
        <dbReference type="EMBL" id="SBP11550.1"/>
    </source>
</evidence>
<organism evidence="2">
    <name type="scientific">Iconisemion striatum</name>
    <dbReference type="NCBI Taxonomy" id="60296"/>
    <lineage>
        <taxon>Eukaryota</taxon>
        <taxon>Metazoa</taxon>
        <taxon>Chordata</taxon>
        <taxon>Craniata</taxon>
        <taxon>Vertebrata</taxon>
        <taxon>Euteleostomi</taxon>
        <taxon>Actinopterygii</taxon>
        <taxon>Neopterygii</taxon>
        <taxon>Teleostei</taxon>
        <taxon>Neoteleostei</taxon>
        <taxon>Acanthomorphata</taxon>
        <taxon>Ovalentaria</taxon>
        <taxon>Atherinomorphae</taxon>
        <taxon>Cyprinodontiformes</taxon>
        <taxon>Nothobranchiidae</taxon>
        <taxon>Iconisemion</taxon>
    </lineage>
</organism>
<protein>
    <submittedName>
        <fullName evidence="2">Gypsy retrotransposon integrase 1</fullName>
    </submittedName>
</protein>
<name>A0A1A7X0T4_9TELE</name>
<proteinExistence type="predicted"/>
<dbReference type="EMBL" id="HADX01014432">
    <property type="protein sequence ID" value="SBP36664.1"/>
    <property type="molecule type" value="Transcribed_RNA"/>
</dbReference>
<reference evidence="2" key="2">
    <citation type="submission" date="2016-06" db="EMBL/GenBank/DDBJ databases">
        <title>The genome of a short-lived fish provides insights into sex chromosome evolution and the genetic control of aging.</title>
        <authorList>
            <person name="Reichwald K."/>
            <person name="Felder M."/>
            <person name="Petzold A."/>
            <person name="Koch P."/>
            <person name="Groth M."/>
            <person name="Platzer M."/>
        </authorList>
    </citation>
    <scope>NUCLEOTIDE SEQUENCE</scope>
    <source>
        <tissue evidence="2">Brain</tissue>
    </source>
</reference>
<dbReference type="AlphaFoldDB" id="A0A1A7X0T4"/>
<feature type="region of interest" description="Disordered" evidence="1">
    <location>
        <begin position="1"/>
        <end position="54"/>
    </location>
</feature>